<feature type="compositionally biased region" description="Low complexity" evidence="1">
    <location>
        <begin position="1108"/>
        <end position="1122"/>
    </location>
</feature>
<dbReference type="SMART" id="SM00185">
    <property type="entry name" value="ARM"/>
    <property type="match status" value="8"/>
</dbReference>
<accession>A0AB34JDW2</accession>
<dbReference type="PROSITE" id="PS01159">
    <property type="entry name" value="WW_DOMAIN_1"/>
    <property type="match status" value="1"/>
</dbReference>
<dbReference type="PANTHER" id="PTHR46241:SF1">
    <property type="entry name" value="OUTER DYNEIN ARM-DOCKING COMPLEX SUBUNIT 2"/>
    <property type="match status" value="1"/>
</dbReference>
<dbReference type="CDD" id="cd00201">
    <property type="entry name" value="WW"/>
    <property type="match status" value="1"/>
</dbReference>
<dbReference type="SUPFAM" id="SSF51045">
    <property type="entry name" value="WW domain"/>
    <property type="match status" value="1"/>
</dbReference>
<dbReference type="Gene3D" id="1.25.10.10">
    <property type="entry name" value="Leucine-rich Repeat Variant"/>
    <property type="match status" value="5"/>
</dbReference>
<feature type="compositionally biased region" description="Low complexity" evidence="1">
    <location>
        <begin position="32"/>
        <end position="44"/>
    </location>
</feature>
<dbReference type="PROSITE" id="PS50020">
    <property type="entry name" value="WW_DOMAIN_2"/>
    <property type="match status" value="1"/>
</dbReference>
<evidence type="ECO:0000259" key="2">
    <source>
        <dbReference type="PROSITE" id="PS50020"/>
    </source>
</evidence>
<dbReference type="InterPro" id="IPR016024">
    <property type="entry name" value="ARM-type_fold"/>
</dbReference>
<comment type="caution">
    <text evidence="3">The sequence shown here is derived from an EMBL/GenBank/DDBJ whole genome shotgun (WGS) entry which is preliminary data.</text>
</comment>
<evidence type="ECO:0000256" key="1">
    <source>
        <dbReference type="SAM" id="MobiDB-lite"/>
    </source>
</evidence>
<dbReference type="Pfam" id="PF00397">
    <property type="entry name" value="WW"/>
    <property type="match status" value="1"/>
</dbReference>
<feature type="region of interest" description="Disordered" evidence="1">
    <location>
        <begin position="1108"/>
        <end position="1145"/>
    </location>
</feature>
<dbReference type="Proteomes" id="UP001515480">
    <property type="component" value="Unassembled WGS sequence"/>
</dbReference>
<dbReference type="SMART" id="SM00456">
    <property type="entry name" value="WW"/>
    <property type="match status" value="1"/>
</dbReference>
<dbReference type="EMBL" id="JBGBPQ010000009">
    <property type="protein sequence ID" value="KAL1519633.1"/>
    <property type="molecule type" value="Genomic_DNA"/>
</dbReference>
<evidence type="ECO:0000313" key="3">
    <source>
        <dbReference type="EMBL" id="KAL1519633.1"/>
    </source>
</evidence>
<protein>
    <recommendedName>
        <fullName evidence="2">WW domain-containing protein</fullName>
    </recommendedName>
</protein>
<reference evidence="3 4" key="1">
    <citation type="journal article" date="2024" name="Science">
        <title>Giant polyketide synthase enzymes in the biosynthesis of giant marine polyether toxins.</title>
        <authorList>
            <person name="Fallon T.R."/>
            <person name="Shende V.V."/>
            <person name="Wierzbicki I.H."/>
            <person name="Pendleton A.L."/>
            <person name="Watervoot N.F."/>
            <person name="Auber R.P."/>
            <person name="Gonzalez D.J."/>
            <person name="Wisecaver J.H."/>
            <person name="Moore B.S."/>
        </authorList>
    </citation>
    <scope>NUCLEOTIDE SEQUENCE [LARGE SCALE GENOMIC DNA]</scope>
    <source>
        <strain evidence="3 4">12B1</strain>
    </source>
</reference>
<dbReference type="InterPro" id="IPR011989">
    <property type="entry name" value="ARM-like"/>
</dbReference>
<gene>
    <name evidence="3" type="ORF">AB1Y20_023144</name>
</gene>
<dbReference type="SUPFAM" id="SSF48371">
    <property type="entry name" value="ARM repeat"/>
    <property type="match status" value="2"/>
</dbReference>
<feature type="region of interest" description="Disordered" evidence="1">
    <location>
        <begin position="143"/>
        <end position="203"/>
    </location>
</feature>
<feature type="domain" description="WW" evidence="2">
    <location>
        <begin position="70"/>
        <end position="104"/>
    </location>
</feature>
<keyword evidence="4" id="KW-1185">Reference proteome</keyword>
<organism evidence="3 4">
    <name type="scientific">Prymnesium parvum</name>
    <name type="common">Toxic golden alga</name>
    <dbReference type="NCBI Taxonomy" id="97485"/>
    <lineage>
        <taxon>Eukaryota</taxon>
        <taxon>Haptista</taxon>
        <taxon>Haptophyta</taxon>
        <taxon>Prymnesiophyceae</taxon>
        <taxon>Prymnesiales</taxon>
        <taxon>Prymnesiaceae</taxon>
        <taxon>Prymnesium</taxon>
    </lineage>
</organism>
<sequence>MPSDQSLLDSTSAKELLAAGVPREEVLAGLRAQSASAAGSGAQAYTAPVDSPRGEPPLQITRAPSARLEEPLPEGWEQRFDPTSGRKFYVDFVHQTTSWTRPTAQAQTPCQSVSGMPANLSAASWQLDRAETNLFPTLTPVPMGTAIDEPAPAPSAPPASAAEPPRDSRKGGGFFGGLFGRSKMKDEVAPPPPPVAAAPAEPRVRAAQVAKTRRDELQEACATLCDESAAHHVRIGAASTFNQTIDELRHARIEGTLSSADESALADVSDERTALKLLDALGSTSVPTVQAALCRSLWRLAELEEVRQGVLNAGGLLFVSALLGSPSDEVKQEAALLLLTLCHTAASLEMLASTDAVGPILALLSAGNIQHKRSSLELLERLCNNGCAEAVATAGGTTPLAFELVRVAGVVKGWSGASADVAEGEHMAKQVLACLLLMPEAKLKDAFRAASATPALVALLGTANETLRSQATTLLQGAITEGNASGDDELLHSGGIALLCENLKQSPSDRTQTTAALAKLSSSPLNAAAIAEAAGTVDALLAEVARAAESRTAALLTLANLCRLGALRTPHLHPAAATGALAAACAPDEPEEVRGAALTCVAQAALDRTCREGLAAAGVAAHLVAALHDAAAPPAAAEACHALAQFAADETFRPQLAAWGALRPLCAQMSEAVQPDGRTRAMALSAVANVSFVDAEALAAAGATPHLAEVLFGADAQMLRMALTALSNLLRTAAAAETVVPQLLESGGAFALPTHLQHADADVASQAVTAVMHACAHPPLVAPLAEAGAAPAVVSALRAAHPTAAGPILSALSSMIATESARLAALNAGATHALAALMLGSDDVAMRRAVASTLGALLQGEWRAAYDAAGWPVLLAVLHLGEHPDAPRVLPQVALTAASLVGDDVARQGLLVDLTALCFVAKFLGAAVLDPSAAPDPTLARGLAFAVAAMMRLADEPAAAEGARLAVAMCHAPPLASPLADAAAVPLLVARLRRAPAAPDAARLARAMGALAETEYARAALLSSEAVGALCAALDGAADADSKLAVALALAALLRGDWRPVTLAAGWGPLLTTFAVAASSVSPAMRALADAAAAPMAEALLHPQPAAAAPPAAAAASHAAPPWSSDEPPSKPIRGAQKMLPSDLD</sequence>
<dbReference type="InterPro" id="IPR036020">
    <property type="entry name" value="WW_dom_sf"/>
</dbReference>
<proteinExistence type="predicted"/>
<dbReference type="InterPro" id="IPR000225">
    <property type="entry name" value="Armadillo"/>
</dbReference>
<feature type="region of interest" description="Disordered" evidence="1">
    <location>
        <begin position="32"/>
        <end position="59"/>
    </location>
</feature>
<name>A0AB34JDW2_PRYPA</name>
<dbReference type="Gene3D" id="2.20.70.10">
    <property type="match status" value="1"/>
</dbReference>
<dbReference type="InterPro" id="IPR001202">
    <property type="entry name" value="WW_dom"/>
</dbReference>
<evidence type="ECO:0000313" key="4">
    <source>
        <dbReference type="Proteomes" id="UP001515480"/>
    </source>
</evidence>
<dbReference type="PANTHER" id="PTHR46241">
    <property type="entry name" value="ARMADILLO REPEAT-CONTAINING PROTEIN 4 ARMC4"/>
    <property type="match status" value="1"/>
</dbReference>
<dbReference type="AlphaFoldDB" id="A0AB34JDW2"/>